<dbReference type="SMART" id="SM00387">
    <property type="entry name" value="HATPase_c"/>
    <property type="match status" value="1"/>
</dbReference>
<dbReference type="NCBIfam" id="TIGR00229">
    <property type="entry name" value="sensory_box"/>
    <property type="match status" value="1"/>
</dbReference>
<evidence type="ECO:0000256" key="10">
    <source>
        <dbReference type="ARBA" id="ARBA00022840"/>
    </source>
</evidence>
<keyword evidence="9" id="KW-0418">Kinase</keyword>
<proteinExistence type="predicted"/>
<dbReference type="EMBL" id="CP017269">
    <property type="protein sequence ID" value="AOT72679.1"/>
    <property type="molecule type" value="Genomic_DNA"/>
</dbReference>
<dbReference type="Gene3D" id="1.10.287.130">
    <property type="match status" value="1"/>
</dbReference>
<evidence type="ECO:0000256" key="4">
    <source>
        <dbReference type="ARBA" id="ARBA00022475"/>
    </source>
</evidence>
<organism evidence="19 20">
    <name type="scientific">Geosporobacter ferrireducens</name>
    <dbReference type="NCBI Taxonomy" id="1424294"/>
    <lineage>
        <taxon>Bacteria</taxon>
        <taxon>Bacillati</taxon>
        <taxon>Bacillota</taxon>
        <taxon>Clostridia</taxon>
        <taxon>Peptostreptococcales</taxon>
        <taxon>Thermotaleaceae</taxon>
        <taxon>Geosporobacter</taxon>
    </lineage>
</organism>
<keyword evidence="20" id="KW-1185">Reference proteome</keyword>
<evidence type="ECO:0000256" key="14">
    <source>
        <dbReference type="SAM" id="Phobius"/>
    </source>
</evidence>
<dbReference type="SMART" id="SM00091">
    <property type="entry name" value="PAS"/>
    <property type="match status" value="1"/>
</dbReference>
<dbReference type="PRINTS" id="PR00344">
    <property type="entry name" value="BCTRLSENSOR"/>
</dbReference>
<dbReference type="SUPFAM" id="SSF47384">
    <property type="entry name" value="Homodimeric domain of signal transducing histidine kinase"/>
    <property type="match status" value="1"/>
</dbReference>
<evidence type="ECO:0000256" key="3">
    <source>
        <dbReference type="ARBA" id="ARBA00012438"/>
    </source>
</evidence>
<feature type="domain" description="PAS" evidence="16">
    <location>
        <begin position="375"/>
        <end position="425"/>
    </location>
</feature>
<dbReference type="Proteomes" id="UP000095743">
    <property type="component" value="Chromosome"/>
</dbReference>
<evidence type="ECO:0000256" key="5">
    <source>
        <dbReference type="ARBA" id="ARBA00022553"/>
    </source>
</evidence>
<dbReference type="Pfam" id="PF02518">
    <property type="entry name" value="HATPase_c"/>
    <property type="match status" value="1"/>
</dbReference>
<feature type="domain" description="PAC" evidence="17">
    <location>
        <begin position="448"/>
        <end position="500"/>
    </location>
</feature>
<dbReference type="InterPro" id="IPR000700">
    <property type="entry name" value="PAS-assoc_C"/>
</dbReference>
<dbReference type="InterPro" id="IPR003660">
    <property type="entry name" value="HAMP_dom"/>
</dbReference>
<name>A0A1D8GP04_9FIRM</name>
<dbReference type="InterPro" id="IPR013767">
    <property type="entry name" value="PAS_fold"/>
</dbReference>
<dbReference type="InterPro" id="IPR029151">
    <property type="entry name" value="Sensor-like_sf"/>
</dbReference>
<dbReference type="PANTHER" id="PTHR43065">
    <property type="entry name" value="SENSOR HISTIDINE KINASE"/>
    <property type="match status" value="1"/>
</dbReference>
<keyword evidence="11 14" id="KW-1133">Transmembrane helix</keyword>
<dbReference type="PROSITE" id="PS50885">
    <property type="entry name" value="HAMP"/>
    <property type="match status" value="1"/>
</dbReference>
<dbReference type="SMART" id="SM00086">
    <property type="entry name" value="PAC"/>
    <property type="match status" value="1"/>
</dbReference>
<dbReference type="Gene3D" id="1.10.8.500">
    <property type="entry name" value="HAMP domain in histidine kinase"/>
    <property type="match status" value="1"/>
</dbReference>
<evidence type="ECO:0000259" key="16">
    <source>
        <dbReference type="PROSITE" id="PS50112"/>
    </source>
</evidence>
<keyword evidence="6" id="KW-0808">Transferase</keyword>
<comment type="subcellular location">
    <subcellularLocation>
        <location evidence="2">Cell membrane</location>
        <topology evidence="2">Multi-pass membrane protein</topology>
    </subcellularLocation>
</comment>
<evidence type="ECO:0000256" key="11">
    <source>
        <dbReference type="ARBA" id="ARBA00022989"/>
    </source>
</evidence>
<feature type="domain" description="Histidine kinase" evidence="15">
    <location>
        <begin position="513"/>
        <end position="724"/>
    </location>
</feature>
<feature type="domain" description="HAMP" evidence="18">
    <location>
        <begin position="309"/>
        <end position="363"/>
    </location>
</feature>
<dbReference type="InterPro" id="IPR035965">
    <property type="entry name" value="PAS-like_dom_sf"/>
</dbReference>
<reference evidence="19 20" key="1">
    <citation type="submission" date="2016-09" db="EMBL/GenBank/DDBJ databases">
        <title>Genomic analysis reveals versatility of anaerobic energy metabolism of Geosporobacter ferrireducens IRF9 of phylum Firmicutes.</title>
        <authorList>
            <person name="Kim S.-J."/>
        </authorList>
    </citation>
    <scope>NUCLEOTIDE SEQUENCE [LARGE SCALE GENOMIC DNA]</scope>
    <source>
        <strain evidence="19 20">IRF9</strain>
    </source>
</reference>
<sequence length="732" mass="83595">MINTKSLKVRIPALIIMLVVITIAGTSYMSYKIFTDDIKDQILNQNLIITDMISDQVSLYLSSAQDTVEYVAKYASHNDMDAIKESIDRLYSNYNWMDLMFFMTPDGRITYSNPHNDIIFRRDYVEREYYQYMIQHKKTYISKVFISSILDLPHIIIVAPIMDEKTGELKGIIGGGVPLEKIKEIVEKTQESFTGKIYVVDIDGTILVSPNQDHEEEGMPLTRNLIVNNRNIDLQNMLQDYDHGVGEYSENLENIYVSFKKIPNYRGMVIIEQNEKYITGQIGPLKYRFLSGVIFVMIAVLILSMYFAYTITRPVEKLVELVRGLSSNFDSSTQEVEISNKDEIGELELAFNNMSKELRLKMEALRNLHKREYDIKKYLNNILKSAASGIIVIDFENRISIFNTAAEEITGYRSQFFINKNLDLLSSHTDLPKEIFKNYINGEGNTVTERECSIKKSDGTIVPISISLSPVYNDDGKVISTVCLIKDLTRIKALEEQLRREDRLKTIGELSSSIIHEIGNPLAGMTNLLEVLKDNFDEKDLREELHSALREEVNMLNNIVINFLDFTRTHKNKPVATNILGIINSALNILSSEISNKNIYVEKKYPNKVPLVTIDPSAVRQAFVNIFKNSIQAMEDNGRMIIEVKNIQEDSQKILSISVLDTGIGIIPEKVEQIFNPFFTTKEDGTGLGLSIVHKIIRDNHGTISVRSELGEYTEFIICFEGEILDETINYR</sequence>
<evidence type="ECO:0000256" key="7">
    <source>
        <dbReference type="ARBA" id="ARBA00022692"/>
    </source>
</evidence>
<dbReference type="EC" id="2.7.13.3" evidence="3"/>
<protein>
    <recommendedName>
        <fullName evidence="3">histidine kinase</fullName>
        <ecNumber evidence="3">2.7.13.3</ecNumber>
    </recommendedName>
</protein>
<dbReference type="CDD" id="cd06225">
    <property type="entry name" value="HAMP"/>
    <property type="match status" value="1"/>
</dbReference>
<dbReference type="KEGG" id="gfe:Gferi_25865"/>
<evidence type="ECO:0000256" key="1">
    <source>
        <dbReference type="ARBA" id="ARBA00000085"/>
    </source>
</evidence>
<dbReference type="STRING" id="1424294.Gferi_25865"/>
<keyword evidence="8" id="KW-0547">Nucleotide-binding</keyword>
<accession>A0A1D8GP04</accession>
<dbReference type="PROSITE" id="PS50113">
    <property type="entry name" value="PAC"/>
    <property type="match status" value="1"/>
</dbReference>
<dbReference type="CDD" id="cd00082">
    <property type="entry name" value="HisKA"/>
    <property type="match status" value="1"/>
</dbReference>
<gene>
    <name evidence="19" type="ORF">Gferi_25865</name>
</gene>
<evidence type="ECO:0000259" key="15">
    <source>
        <dbReference type="PROSITE" id="PS50109"/>
    </source>
</evidence>
<dbReference type="GO" id="GO:0005524">
    <property type="term" value="F:ATP binding"/>
    <property type="evidence" value="ECO:0007669"/>
    <property type="project" value="UniProtKB-KW"/>
</dbReference>
<keyword evidence="5" id="KW-0597">Phosphoprotein</keyword>
<evidence type="ECO:0000313" key="20">
    <source>
        <dbReference type="Proteomes" id="UP000095743"/>
    </source>
</evidence>
<dbReference type="PANTHER" id="PTHR43065:SF10">
    <property type="entry name" value="PEROXIDE STRESS-ACTIVATED HISTIDINE KINASE MAK3"/>
    <property type="match status" value="1"/>
</dbReference>
<evidence type="ECO:0000256" key="2">
    <source>
        <dbReference type="ARBA" id="ARBA00004651"/>
    </source>
</evidence>
<dbReference type="SUPFAM" id="SSF103190">
    <property type="entry name" value="Sensory domain-like"/>
    <property type="match status" value="1"/>
</dbReference>
<comment type="catalytic activity">
    <reaction evidence="1">
        <text>ATP + protein L-histidine = ADP + protein N-phospho-L-histidine.</text>
        <dbReference type="EC" id="2.7.13.3"/>
    </reaction>
</comment>
<dbReference type="GO" id="GO:0000155">
    <property type="term" value="F:phosphorelay sensor kinase activity"/>
    <property type="evidence" value="ECO:0007669"/>
    <property type="project" value="InterPro"/>
</dbReference>
<dbReference type="SUPFAM" id="SSF158472">
    <property type="entry name" value="HAMP domain-like"/>
    <property type="match status" value="1"/>
</dbReference>
<dbReference type="SMART" id="SM00388">
    <property type="entry name" value="HisKA"/>
    <property type="match status" value="1"/>
</dbReference>
<dbReference type="CDD" id="cd00130">
    <property type="entry name" value="PAS"/>
    <property type="match status" value="1"/>
</dbReference>
<dbReference type="SMART" id="SM00304">
    <property type="entry name" value="HAMP"/>
    <property type="match status" value="1"/>
</dbReference>
<evidence type="ECO:0000256" key="12">
    <source>
        <dbReference type="ARBA" id="ARBA00023012"/>
    </source>
</evidence>
<keyword evidence="7 14" id="KW-0812">Transmembrane</keyword>
<dbReference type="SUPFAM" id="SSF55785">
    <property type="entry name" value="PYP-like sensor domain (PAS domain)"/>
    <property type="match status" value="1"/>
</dbReference>
<dbReference type="CDD" id="cd12914">
    <property type="entry name" value="PDC1_DGC_like"/>
    <property type="match status" value="1"/>
</dbReference>
<feature type="transmembrane region" description="Helical" evidence="14">
    <location>
        <begin position="12"/>
        <end position="31"/>
    </location>
</feature>
<evidence type="ECO:0000256" key="13">
    <source>
        <dbReference type="ARBA" id="ARBA00023136"/>
    </source>
</evidence>
<evidence type="ECO:0000256" key="9">
    <source>
        <dbReference type="ARBA" id="ARBA00022777"/>
    </source>
</evidence>
<keyword evidence="12" id="KW-0902">Two-component regulatory system</keyword>
<dbReference type="InterPro" id="IPR001610">
    <property type="entry name" value="PAC"/>
</dbReference>
<dbReference type="InterPro" id="IPR033479">
    <property type="entry name" value="dCache_1"/>
</dbReference>
<keyword evidence="10" id="KW-0067">ATP-binding</keyword>
<dbReference type="InterPro" id="IPR004358">
    <property type="entry name" value="Sig_transdc_His_kin-like_C"/>
</dbReference>
<feature type="transmembrane region" description="Helical" evidence="14">
    <location>
        <begin position="289"/>
        <end position="309"/>
    </location>
</feature>
<dbReference type="InterPro" id="IPR036890">
    <property type="entry name" value="HATPase_C_sf"/>
</dbReference>
<dbReference type="InterPro" id="IPR003594">
    <property type="entry name" value="HATPase_dom"/>
</dbReference>
<dbReference type="InterPro" id="IPR000014">
    <property type="entry name" value="PAS"/>
</dbReference>
<evidence type="ECO:0000259" key="17">
    <source>
        <dbReference type="PROSITE" id="PS50113"/>
    </source>
</evidence>
<dbReference type="PROSITE" id="PS50112">
    <property type="entry name" value="PAS"/>
    <property type="match status" value="1"/>
</dbReference>
<dbReference type="Pfam" id="PF00512">
    <property type="entry name" value="HisKA"/>
    <property type="match status" value="1"/>
</dbReference>
<dbReference type="RefSeq" id="WP_069980988.1">
    <property type="nucleotide sequence ID" value="NZ_CP017269.1"/>
</dbReference>
<keyword evidence="13 14" id="KW-0472">Membrane</keyword>
<dbReference type="AlphaFoldDB" id="A0A1D8GP04"/>
<evidence type="ECO:0000256" key="6">
    <source>
        <dbReference type="ARBA" id="ARBA00022679"/>
    </source>
</evidence>
<dbReference type="InterPro" id="IPR036097">
    <property type="entry name" value="HisK_dim/P_sf"/>
</dbReference>
<dbReference type="Pfam" id="PF02743">
    <property type="entry name" value="dCache_1"/>
    <property type="match status" value="1"/>
</dbReference>
<keyword evidence="4" id="KW-1003">Cell membrane</keyword>
<dbReference type="GO" id="GO:0006355">
    <property type="term" value="P:regulation of DNA-templated transcription"/>
    <property type="evidence" value="ECO:0007669"/>
    <property type="project" value="InterPro"/>
</dbReference>
<dbReference type="Gene3D" id="3.30.565.10">
    <property type="entry name" value="Histidine kinase-like ATPase, C-terminal domain"/>
    <property type="match status" value="1"/>
</dbReference>
<evidence type="ECO:0000256" key="8">
    <source>
        <dbReference type="ARBA" id="ARBA00022741"/>
    </source>
</evidence>
<dbReference type="SUPFAM" id="SSF55874">
    <property type="entry name" value="ATPase domain of HSP90 chaperone/DNA topoisomerase II/histidine kinase"/>
    <property type="match status" value="1"/>
</dbReference>
<dbReference type="Gene3D" id="3.30.450.20">
    <property type="entry name" value="PAS domain"/>
    <property type="match status" value="3"/>
</dbReference>
<evidence type="ECO:0000259" key="18">
    <source>
        <dbReference type="PROSITE" id="PS50885"/>
    </source>
</evidence>
<evidence type="ECO:0000313" key="19">
    <source>
        <dbReference type="EMBL" id="AOT72679.1"/>
    </source>
</evidence>
<dbReference type="InterPro" id="IPR003661">
    <property type="entry name" value="HisK_dim/P_dom"/>
</dbReference>
<dbReference type="PROSITE" id="PS50109">
    <property type="entry name" value="HIS_KIN"/>
    <property type="match status" value="1"/>
</dbReference>
<dbReference type="InterPro" id="IPR005467">
    <property type="entry name" value="His_kinase_dom"/>
</dbReference>
<dbReference type="Pfam" id="PF00989">
    <property type="entry name" value="PAS"/>
    <property type="match status" value="1"/>
</dbReference>
<dbReference type="Pfam" id="PF00672">
    <property type="entry name" value="HAMP"/>
    <property type="match status" value="1"/>
</dbReference>
<dbReference type="GO" id="GO:0005886">
    <property type="term" value="C:plasma membrane"/>
    <property type="evidence" value="ECO:0007669"/>
    <property type="project" value="UniProtKB-SubCell"/>
</dbReference>